<name>A0A9N7N792_STRHE</name>
<dbReference type="InterPro" id="IPR001680">
    <property type="entry name" value="WD40_rpt"/>
</dbReference>
<dbReference type="Pfam" id="PF21034">
    <property type="entry name" value="BCAS3_WD40"/>
    <property type="match status" value="2"/>
</dbReference>
<protein>
    <submittedName>
        <fullName evidence="5">Autophagy-related protein 18g</fullName>
    </submittedName>
</protein>
<evidence type="ECO:0000313" key="5">
    <source>
        <dbReference type="EMBL" id="CAA0828144.1"/>
    </source>
</evidence>
<dbReference type="InterPro" id="IPR022175">
    <property type="entry name" value="BCAS3_dom"/>
</dbReference>
<dbReference type="Proteomes" id="UP001153555">
    <property type="component" value="Unassembled WGS sequence"/>
</dbReference>
<accession>A0A9N7N792</accession>
<dbReference type="Pfam" id="PF12490">
    <property type="entry name" value="BCAS3"/>
    <property type="match status" value="1"/>
</dbReference>
<feature type="region of interest" description="Disordered" evidence="2">
    <location>
        <begin position="1"/>
        <end position="37"/>
    </location>
</feature>
<evidence type="ECO:0000259" key="3">
    <source>
        <dbReference type="Pfam" id="PF12490"/>
    </source>
</evidence>
<dbReference type="GO" id="GO:0006914">
    <property type="term" value="P:autophagy"/>
    <property type="evidence" value="ECO:0007669"/>
    <property type="project" value="InterPro"/>
</dbReference>
<feature type="domain" description="BCAS3 WD40" evidence="4">
    <location>
        <begin position="374"/>
        <end position="499"/>
    </location>
</feature>
<dbReference type="InterPro" id="IPR048382">
    <property type="entry name" value="BCAS3_WD40"/>
</dbReference>
<feature type="compositionally biased region" description="Low complexity" evidence="2">
    <location>
        <begin position="807"/>
        <end position="823"/>
    </location>
</feature>
<gene>
    <name evidence="5" type="ORF">SHERM_23839</name>
</gene>
<dbReference type="GO" id="GO:0000407">
    <property type="term" value="C:phagophore assembly site"/>
    <property type="evidence" value="ECO:0007669"/>
    <property type="project" value="UniProtKB-SubCell"/>
</dbReference>
<keyword evidence="6" id="KW-1185">Reference proteome</keyword>
<evidence type="ECO:0000256" key="1">
    <source>
        <dbReference type="ARBA" id="ARBA00004329"/>
    </source>
</evidence>
<proteinExistence type="predicted"/>
<dbReference type="GO" id="GO:0042594">
    <property type="term" value="P:response to starvation"/>
    <property type="evidence" value="ECO:0007669"/>
    <property type="project" value="TreeGrafter"/>
</dbReference>
<dbReference type="SMART" id="SM00320">
    <property type="entry name" value="WD40"/>
    <property type="match status" value="3"/>
</dbReference>
<comment type="subcellular location">
    <subcellularLocation>
        <location evidence="1">Preautophagosomal structure</location>
    </subcellularLocation>
</comment>
<dbReference type="InterPro" id="IPR015943">
    <property type="entry name" value="WD40/YVTN_repeat-like_dom_sf"/>
</dbReference>
<evidence type="ECO:0000313" key="6">
    <source>
        <dbReference type="Proteomes" id="UP001153555"/>
    </source>
</evidence>
<dbReference type="PANTHER" id="PTHR13268:SF0">
    <property type="entry name" value="BCAS3 MICROTUBULE ASSOCIATED CELL MIGRATION FACTOR"/>
    <property type="match status" value="1"/>
</dbReference>
<dbReference type="EMBL" id="CACSLK010027752">
    <property type="protein sequence ID" value="CAA0828144.1"/>
    <property type="molecule type" value="Genomic_DNA"/>
</dbReference>
<feature type="domain" description="BCAS3 WD40" evidence="4">
    <location>
        <begin position="194"/>
        <end position="288"/>
    </location>
</feature>
<dbReference type="InterPro" id="IPR036322">
    <property type="entry name" value="WD40_repeat_dom_sf"/>
</dbReference>
<dbReference type="OrthoDB" id="25778at2759"/>
<comment type="caution">
    <text evidence="5">The sequence shown here is derived from an EMBL/GenBank/DDBJ whole genome shotgun (WGS) entry which is preliminary data.</text>
</comment>
<evidence type="ECO:0000259" key="4">
    <source>
        <dbReference type="Pfam" id="PF21034"/>
    </source>
</evidence>
<dbReference type="SUPFAM" id="SSF50978">
    <property type="entry name" value="WD40 repeat-like"/>
    <property type="match status" value="1"/>
</dbReference>
<feature type="domain" description="BCAS3" evidence="3">
    <location>
        <begin position="628"/>
        <end position="765"/>
    </location>
</feature>
<dbReference type="InterPro" id="IPR045142">
    <property type="entry name" value="BCAS3-like"/>
</dbReference>
<dbReference type="Gene3D" id="2.130.10.10">
    <property type="entry name" value="YVTN repeat-like/Quinoprotein amine dehydrogenase"/>
    <property type="match status" value="1"/>
</dbReference>
<dbReference type="PANTHER" id="PTHR13268">
    <property type="entry name" value="BREAST CARCINOMA AMPLIFIED SEQUENCE 3"/>
    <property type="match status" value="1"/>
</dbReference>
<feature type="region of interest" description="Disordered" evidence="2">
    <location>
        <begin position="805"/>
        <end position="824"/>
    </location>
</feature>
<feature type="region of interest" description="Disordered" evidence="2">
    <location>
        <begin position="952"/>
        <end position="988"/>
    </location>
</feature>
<dbReference type="AlphaFoldDB" id="A0A9N7N792"/>
<sequence length="988" mass="107820">MIDRSAAGESDCAVVHDGGGAESDLAGGSETAGKGKNSKLLPNSLRIISSCIRTVSTNASTAVRSASASVAASISSSGDDRKEQVLWAGFDKVELGSSAFRRVLLLGYLKGFQVFDVEDASGLSELVSRRDGPVTFLQMLPSPADCDGSRKYKLPYPILVVIGGNEDERITSFQYTGQGPARYSPESSSGNFLDPPLSVRFYSMRTNEYVKVIDFKSPVLMVRCSPRVVAIGLEEQQIYCFDTLTLEKKFIVVTYPVPRVGDQGGFGINTGYGPMAVGSRWLAYPPNRPFLLNTGRVSPKTLASSVSPSTSPGSSSVMARYAVESSRNLAAGLLTLGDIGYKKLSKYYPELLPDSPSSPGWKAGKLAASEPENAGVIVVKDLISLEIVSQFRAHTSPISALCFDPSGTLLVTASIHGNNINIFRIMPCNKCGGSGSGDWSTSYVHLYKLYRGITSAVIQDICFSHYSQWIAIVSTRGTCHIFVLSPFGGDDGFQTLYTPGRGTSLCLASTTPWWSTSSFAINEQHPLPPPTCTPSVVSRIKCNDSGLLNSVSNAAASMVGKLWVPSGAIAAVFHNTNSADVKSIKSSLEHILVYTPSGFVVQHEIMYSLVGPEQTESQGEYLSSANPQSEELRVKVEPVQWWDVCRRMDNMEREECISGSILDVKIDAEIEDETKMVFGDNSISGDKKLVKNNSLKCADKSHWYLSNAEVQINSCRLPIWQKSKMHFHVMEPPSGECYSDGEFEIEMVFSHEIEMKHKDLLPIFDNFPRARSGWTERSIPSEGKNTSSTIRCQAREKTNEASILCHSKPPSFSSTESSEGGSSRQMENLLDLDHMSIVRSPVRPVHTPTELKVTARDESINLKVPLADPRSRPIAMPLPPENAPNAKFLVDNGGISRSFSPENELPPLNVVDKTDSGSDVLMPLETEKREVDFAQFFKEGYCNKLECGESVNDEMNDTGGSNNSHREDDKAEEEEGWIGGMFDFSEEG</sequence>
<evidence type="ECO:0000256" key="2">
    <source>
        <dbReference type="SAM" id="MobiDB-lite"/>
    </source>
</evidence>
<reference evidence="5" key="1">
    <citation type="submission" date="2019-12" db="EMBL/GenBank/DDBJ databases">
        <authorList>
            <person name="Scholes J."/>
        </authorList>
    </citation>
    <scope>NUCLEOTIDE SEQUENCE</scope>
</reference>
<organism evidence="5 6">
    <name type="scientific">Striga hermonthica</name>
    <name type="common">Purple witchweed</name>
    <name type="synonym">Buchnera hermonthica</name>
    <dbReference type="NCBI Taxonomy" id="68872"/>
    <lineage>
        <taxon>Eukaryota</taxon>
        <taxon>Viridiplantae</taxon>
        <taxon>Streptophyta</taxon>
        <taxon>Embryophyta</taxon>
        <taxon>Tracheophyta</taxon>
        <taxon>Spermatophyta</taxon>
        <taxon>Magnoliopsida</taxon>
        <taxon>eudicotyledons</taxon>
        <taxon>Gunneridae</taxon>
        <taxon>Pentapetalae</taxon>
        <taxon>asterids</taxon>
        <taxon>lamiids</taxon>
        <taxon>Lamiales</taxon>
        <taxon>Orobanchaceae</taxon>
        <taxon>Buchnereae</taxon>
        <taxon>Striga</taxon>
    </lineage>
</organism>